<dbReference type="CDD" id="cd04301">
    <property type="entry name" value="NAT_SF"/>
    <property type="match status" value="1"/>
</dbReference>
<dbReference type="Gene3D" id="3.40.630.30">
    <property type="match status" value="1"/>
</dbReference>
<dbReference type="EMBL" id="OCPC01000002">
    <property type="protein sequence ID" value="SOE16776.1"/>
    <property type="molecule type" value="Genomic_DNA"/>
</dbReference>
<dbReference type="OrthoDB" id="9797178at2"/>
<name>A0A286IAX4_9HYPH</name>
<protein>
    <submittedName>
        <fullName evidence="2">Putative acetyltransferase</fullName>
    </submittedName>
</protein>
<dbReference type="InterPro" id="IPR000182">
    <property type="entry name" value="GNAT_dom"/>
</dbReference>
<reference evidence="3" key="1">
    <citation type="submission" date="2017-08" db="EMBL/GenBank/DDBJ databases">
        <authorList>
            <person name="Varghese N."/>
            <person name="Submissions S."/>
        </authorList>
    </citation>
    <scope>NUCLEOTIDE SEQUENCE [LARGE SCALE GENOMIC DNA]</scope>
    <source>
        <strain evidence="3">KCTC 23107</strain>
    </source>
</reference>
<evidence type="ECO:0000313" key="2">
    <source>
        <dbReference type="EMBL" id="SOE16776.1"/>
    </source>
</evidence>
<evidence type="ECO:0000259" key="1">
    <source>
        <dbReference type="PROSITE" id="PS51186"/>
    </source>
</evidence>
<dbReference type="Proteomes" id="UP000219465">
    <property type="component" value="Unassembled WGS sequence"/>
</dbReference>
<dbReference type="PROSITE" id="PS51186">
    <property type="entry name" value="GNAT"/>
    <property type="match status" value="1"/>
</dbReference>
<dbReference type="SUPFAM" id="SSF55729">
    <property type="entry name" value="Acyl-CoA N-acyltransferases (Nat)"/>
    <property type="match status" value="1"/>
</dbReference>
<dbReference type="GO" id="GO:0016747">
    <property type="term" value="F:acyltransferase activity, transferring groups other than amino-acyl groups"/>
    <property type="evidence" value="ECO:0007669"/>
    <property type="project" value="InterPro"/>
</dbReference>
<dbReference type="PANTHER" id="PTHR43617:SF2">
    <property type="entry name" value="UPF0039 PROTEIN SLL0451"/>
    <property type="match status" value="1"/>
</dbReference>
<dbReference type="Pfam" id="PF00583">
    <property type="entry name" value="Acetyltransf_1"/>
    <property type="match status" value="1"/>
</dbReference>
<accession>A0A286IAX4</accession>
<feature type="domain" description="N-acetyltransferase" evidence="1">
    <location>
        <begin position="11"/>
        <end position="151"/>
    </location>
</feature>
<dbReference type="InterPro" id="IPR016181">
    <property type="entry name" value="Acyl_CoA_acyltransferase"/>
</dbReference>
<dbReference type="InterPro" id="IPR050276">
    <property type="entry name" value="MshD_Acetyltransferase"/>
</dbReference>
<gene>
    <name evidence="2" type="ORF">SAMN05877838_1658</name>
</gene>
<evidence type="ECO:0000313" key="3">
    <source>
        <dbReference type="Proteomes" id="UP000219465"/>
    </source>
</evidence>
<sequence>MPETRCIATRATYRRSTPADDAAIREIEARSYRAANPVSSEIRLNSADTDTLSLVAEIDGKVIGHILMVAMSGPAGALALAPLAVLPEWREMQIGTELVRHALDLARRQGWQSVFVQGQPDYYGRFGFRSGTADGAVTNLQGARLLALELSEDSLSGWSGELEFPEGFGQLGNPAQSV</sequence>
<proteinExistence type="predicted"/>
<organism evidence="2 3">
    <name type="scientific">Hoeflea halophila</name>
    <dbReference type="NCBI Taxonomy" id="714899"/>
    <lineage>
        <taxon>Bacteria</taxon>
        <taxon>Pseudomonadati</taxon>
        <taxon>Pseudomonadota</taxon>
        <taxon>Alphaproteobacteria</taxon>
        <taxon>Hyphomicrobiales</taxon>
        <taxon>Rhizobiaceae</taxon>
        <taxon>Hoeflea</taxon>
    </lineage>
</organism>
<dbReference type="AlphaFoldDB" id="A0A286IAX4"/>
<dbReference type="PANTHER" id="PTHR43617">
    <property type="entry name" value="L-AMINO ACID N-ACETYLTRANSFERASE"/>
    <property type="match status" value="1"/>
</dbReference>
<keyword evidence="3" id="KW-1185">Reference proteome</keyword>
<dbReference type="RefSeq" id="WP_097106867.1">
    <property type="nucleotide sequence ID" value="NZ_OCPC01000002.1"/>
</dbReference>
<keyword evidence="2" id="KW-0808">Transferase</keyword>